<protein>
    <submittedName>
        <fullName evidence="2">ITA7 protein</fullName>
    </submittedName>
</protein>
<evidence type="ECO:0000313" key="2">
    <source>
        <dbReference type="EMBL" id="NXU21470.1"/>
    </source>
</evidence>
<accession>A0A7L3J010</accession>
<dbReference type="EMBL" id="VZTX01040342">
    <property type="protein sequence ID" value="NXU21470.1"/>
    <property type="molecule type" value="Genomic_DNA"/>
</dbReference>
<evidence type="ECO:0000313" key="3">
    <source>
        <dbReference type="Proteomes" id="UP000570592"/>
    </source>
</evidence>
<sequence>PRPAELQFVLEADAERRRRGLSPRGSFLGRGPADPEHQISGVLELPRQQERSCTSATFRLH</sequence>
<name>A0A7L3J010_9PASS</name>
<dbReference type="Proteomes" id="UP000570592">
    <property type="component" value="Unassembled WGS sequence"/>
</dbReference>
<organism evidence="2 3">
    <name type="scientific">Pardalotus punctatus</name>
    <name type="common">spotted pardalote</name>
    <dbReference type="NCBI Taxonomy" id="254575"/>
    <lineage>
        <taxon>Eukaryota</taxon>
        <taxon>Metazoa</taxon>
        <taxon>Chordata</taxon>
        <taxon>Craniata</taxon>
        <taxon>Vertebrata</taxon>
        <taxon>Euteleostomi</taxon>
        <taxon>Archelosauria</taxon>
        <taxon>Archosauria</taxon>
        <taxon>Dinosauria</taxon>
        <taxon>Saurischia</taxon>
        <taxon>Theropoda</taxon>
        <taxon>Coelurosauria</taxon>
        <taxon>Aves</taxon>
        <taxon>Neognathae</taxon>
        <taxon>Neoaves</taxon>
        <taxon>Telluraves</taxon>
        <taxon>Australaves</taxon>
        <taxon>Passeriformes</taxon>
        <taxon>Meliphagoidea</taxon>
        <taxon>Pardalotidae</taxon>
        <taxon>Pardalotus</taxon>
    </lineage>
</organism>
<comment type="caution">
    <text evidence="2">The sequence shown here is derived from an EMBL/GenBank/DDBJ whole genome shotgun (WGS) entry which is preliminary data.</text>
</comment>
<reference evidence="2 3" key="1">
    <citation type="submission" date="2019-09" db="EMBL/GenBank/DDBJ databases">
        <title>Bird 10,000 Genomes (B10K) Project - Family phase.</title>
        <authorList>
            <person name="Zhang G."/>
        </authorList>
    </citation>
    <scope>NUCLEOTIDE SEQUENCE [LARGE SCALE GENOMIC DNA]</scope>
    <source>
        <strain evidence="2">B10K-DU-029-51</strain>
    </source>
</reference>
<feature type="non-terminal residue" evidence="2">
    <location>
        <position position="1"/>
    </location>
</feature>
<evidence type="ECO:0000256" key="1">
    <source>
        <dbReference type="SAM" id="MobiDB-lite"/>
    </source>
</evidence>
<keyword evidence="3" id="KW-1185">Reference proteome</keyword>
<feature type="compositionally biased region" description="Polar residues" evidence="1">
    <location>
        <begin position="51"/>
        <end position="61"/>
    </location>
</feature>
<proteinExistence type="predicted"/>
<gene>
    <name evidence="2" type="primary">Itga7</name>
    <name evidence="2" type="ORF">PARPUN_R15029</name>
</gene>
<feature type="region of interest" description="Disordered" evidence="1">
    <location>
        <begin position="15"/>
        <end position="61"/>
    </location>
</feature>
<dbReference type="AlphaFoldDB" id="A0A7L3J010"/>
<feature type="non-terminal residue" evidence="2">
    <location>
        <position position="61"/>
    </location>
</feature>